<dbReference type="Pfam" id="PF08449">
    <property type="entry name" value="UAA"/>
    <property type="match status" value="2"/>
</dbReference>
<sequence>MESRKDGELLLPAAAVAGRTWQRFLLRMPVLDAANTSPLIEELGGEVVRNLYRRPAPGIWKSAPRNFWPFAVFCMFMSGLCVPPFARIAKFQKDGALFFSFALQLTVVIMYLPRLGVILRTRRGPWQTYLLLGAFWCCSVLLKSRAYERLPIAFCFLVSNIRMPLGLVLRVCFCGKQYTLVQYLGASMIASSILVVCVKSALTADMEVLVDGLCRLLTATLLQTVELRLMRNFIQRYGGSIQEYTLFTHLFALTILFPPFWRSISHHIHICLSAKDHWLSSRLASGVVLHFFARGLASALASRSPTVQLAQVVQGFAGMCQVFVALWCSESTPDASLYIMAAVAVAIGNLLYLSNVENAEENCSSPALGKMLEMESPALKQVWAEATLEAKQGNEEAIRRENLAWRRIGLQGLKQRRRQQAGLVRELSELPTAGAGVEIEIQARLEDLAPVPQEQQKLPCLIERALQREQNENAPPFLPVAISYIVVGTSVVWPYSKLLQRDPKSALCFNFILHVVILARFIPRASSLLQHRQIPLRLHALMAFLWCSFTVLKSDAFSRLPTSVCFLLSNLRMMVGLVIQFLLFGRRYSSSQVLGAAIVTVGIAWAGDAMQHAAASKKSGSGLANHDFFIGCLECLVSTTALALQGCSIKMAFSRYGEHVEEQVFFTHLCALIVVFPSQWHLVGPRLLEWFQQRDPSLLVLVTSGVCLNFASRNLGTKLAGRAPNLLVLQLAQTLDGFGQLLVAALVRVPPWPPSGFWGGALVLLVGTLQYLRASGAATKQKDTIPAEVWKTPNSQAAWSLATVAARGGGADAVRRENLNWRRLNLVRVRDGMSV</sequence>
<feature type="transmembrane region" description="Helical" evidence="7">
    <location>
        <begin position="67"/>
        <end position="89"/>
    </location>
</feature>
<dbReference type="GO" id="GO:0005789">
    <property type="term" value="C:endoplasmic reticulum membrane"/>
    <property type="evidence" value="ECO:0007669"/>
    <property type="project" value="TreeGrafter"/>
</dbReference>
<dbReference type="OrthoDB" id="418849at2759"/>
<dbReference type="PANTHER" id="PTHR10778:SF4">
    <property type="entry name" value="NUCLEOTIDE SUGAR TRANSPORTER SLC35B4"/>
    <property type="match status" value="1"/>
</dbReference>
<dbReference type="GO" id="GO:0000139">
    <property type="term" value="C:Golgi membrane"/>
    <property type="evidence" value="ECO:0007669"/>
    <property type="project" value="TreeGrafter"/>
</dbReference>
<keyword evidence="6 7" id="KW-0472">Membrane</keyword>
<dbReference type="PANTHER" id="PTHR10778">
    <property type="entry name" value="SOLUTE CARRIER FAMILY 35 MEMBER B"/>
    <property type="match status" value="1"/>
</dbReference>
<feature type="transmembrane region" description="Helical" evidence="7">
    <location>
        <begin position="95"/>
        <end position="114"/>
    </location>
</feature>
<keyword evidence="4 7" id="KW-0812">Transmembrane</keyword>
<evidence type="ECO:0000256" key="2">
    <source>
        <dbReference type="ARBA" id="ARBA00022448"/>
    </source>
</evidence>
<keyword evidence="2" id="KW-0813">Transport</keyword>
<keyword evidence="5 7" id="KW-1133">Transmembrane helix</keyword>
<protein>
    <submittedName>
        <fullName evidence="8">Uncharacterized protein</fullName>
    </submittedName>
</protein>
<evidence type="ECO:0000313" key="8">
    <source>
        <dbReference type="EMBL" id="OLP95653.1"/>
    </source>
</evidence>
<dbReference type="SUPFAM" id="SSF103481">
    <property type="entry name" value="Multidrug resistance efflux transporter EmrE"/>
    <property type="match status" value="1"/>
</dbReference>
<evidence type="ECO:0000256" key="6">
    <source>
        <dbReference type="ARBA" id="ARBA00023136"/>
    </source>
</evidence>
<reference evidence="8 9" key="1">
    <citation type="submission" date="2016-02" db="EMBL/GenBank/DDBJ databases">
        <title>Genome analysis of coral dinoflagellate symbionts highlights evolutionary adaptations to a symbiotic lifestyle.</title>
        <authorList>
            <person name="Aranda M."/>
            <person name="Li Y."/>
            <person name="Liew Y.J."/>
            <person name="Baumgarten S."/>
            <person name="Simakov O."/>
            <person name="Wilson M."/>
            <person name="Piel J."/>
            <person name="Ashoor H."/>
            <person name="Bougouffa S."/>
            <person name="Bajic V.B."/>
            <person name="Ryu T."/>
            <person name="Ravasi T."/>
            <person name="Bayer T."/>
            <person name="Micklem G."/>
            <person name="Kim H."/>
            <person name="Bhak J."/>
            <person name="Lajeunesse T.C."/>
            <person name="Voolstra C.R."/>
        </authorList>
    </citation>
    <scope>NUCLEOTIDE SEQUENCE [LARGE SCALE GENOMIC DNA]</scope>
    <source>
        <strain evidence="8 9">CCMP2467</strain>
    </source>
</reference>
<evidence type="ECO:0000256" key="7">
    <source>
        <dbReference type="SAM" id="Phobius"/>
    </source>
</evidence>
<keyword evidence="3" id="KW-0762">Sugar transport</keyword>
<evidence type="ECO:0000313" key="9">
    <source>
        <dbReference type="Proteomes" id="UP000186817"/>
    </source>
</evidence>
<dbReference type="AlphaFoldDB" id="A0A1Q9DKG8"/>
<comment type="subcellular location">
    <subcellularLocation>
        <location evidence="1">Endomembrane system</location>
        <topology evidence="1">Multi-pass membrane protein</topology>
    </subcellularLocation>
</comment>
<evidence type="ECO:0000256" key="1">
    <source>
        <dbReference type="ARBA" id="ARBA00004127"/>
    </source>
</evidence>
<dbReference type="GO" id="GO:0005464">
    <property type="term" value="F:UDP-xylose transmembrane transporter activity"/>
    <property type="evidence" value="ECO:0007669"/>
    <property type="project" value="TreeGrafter"/>
</dbReference>
<evidence type="ECO:0000256" key="5">
    <source>
        <dbReference type="ARBA" id="ARBA00022989"/>
    </source>
</evidence>
<dbReference type="Proteomes" id="UP000186817">
    <property type="component" value="Unassembled WGS sequence"/>
</dbReference>
<dbReference type="EMBL" id="LSRX01000496">
    <property type="protein sequence ID" value="OLP95653.1"/>
    <property type="molecule type" value="Genomic_DNA"/>
</dbReference>
<accession>A0A1Q9DKG8</accession>
<evidence type="ECO:0000256" key="4">
    <source>
        <dbReference type="ARBA" id="ARBA00022692"/>
    </source>
</evidence>
<organism evidence="8 9">
    <name type="scientific">Symbiodinium microadriaticum</name>
    <name type="common">Dinoflagellate</name>
    <name type="synonym">Zooxanthella microadriatica</name>
    <dbReference type="NCBI Taxonomy" id="2951"/>
    <lineage>
        <taxon>Eukaryota</taxon>
        <taxon>Sar</taxon>
        <taxon>Alveolata</taxon>
        <taxon>Dinophyceae</taxon>
        <taxon>Suessiales</taxon>
        <taxon>Symbiodiniaceae</taxon>
        <taxon>Symbiodinium</taxon>
    </lineage>
</organism>
<comment type="caution">
    <text evidence="8">The sequence shown here is derived from an EMBL/GenBank/DDBJ whole genome shotgun (WGS) entry which is preliminary data.</text>
</comment>
<dbReference type="GO" id="GO:0005462">
    <property type="term" value="F:UDP-N-acetylglucosamine transmembrane transporter activity"/>
    <property type="evidence" value="ECO:0007669"/>
    <property type="project" value="TreeGrafter"/>
</dbReference>
<dbReference type="InterPro" id="IPR013657">
    <property type="entry name" value="SCL35B1-4/HUT1"/>
</dbReference>
<gene>
    <name evidence="8" type="ORF">AK812_SmicGene22218</name>
</gene>
<evidence type="ECO:0000256" key="3">
    <source>
        <dbReference type="ARBA" id="ARBA00022597"/>
    </source>
</evidence>
<dbReference type="InterPro" id="IPR037185">
    <property type="entry name" value="EmrE-like"/>
</dbReference>
<proteinExistence type="predicted"/>
<keyword evidence="9" id="KW-1185">Reference proteome</keyword>
<name>A0A1Q9DKG8_SYMMI</name>